<dbReference type="AlphaFoldDB" id="A0A0G4MVM8"/>
<organism evidence="2 3">
    <name type="scientific">Verticillium longisporum</name>
    <name type="common">Verticillium dahliae var. longisporum</name>
    <dbReference type="NCBI Taxonomy" id="100787"/>
    <lineage>
        <taxon>Eukaryota</taxon>
        <taxon>Fungi</taxon>
        <taxon>Dikarya</taxon>
        <taxon>Ascomycota</taxon>
        <taxon>Pezizomycotina</taxon>
        <taxon>Sordariomycetes</taxon>
        <taxon>Hypocreomycetidae</taxon>
        <taxon>Glomerellales</taxon>
        <taxon>Plectosphaerellaceae</taxon>
        <taxon>Verticillium</taxon>
    </lineage>
</organism>
<dbReference type="EMBL" id="CVQH01025267">
    <property type="protein sequence ID" value="CRK38095.1"/>
    <property type="molecule type" value="Genomic_DNA"/>
</dbReference>
<proteinExistence type="predicted"/>
<protein>
    <submittedName>
        <fullName evidence="2">Uncharacterized protein</fullName>
    </submittedName>
</protein>
<keyword evidence="3" id="KW-1185">Reference proteome</keyword>
<gene>
    <name evidence="2" type="ORF">BN1708_020460</name>
</gene>
<feature type="compositionally biased region" description="Low complexity" evidence="1">
    <location>
        <begin position="35"/>
        <end position="44"/>
    </location>
</feature>
<feature type="region of interest" description="Disordered" evidence="1">
    <location>
        <begin position="1"/>
        <end position="90"/>
    </location>
</feature>
<evidence type="ECO:0000256" key="1">
    <source>
        <dbReference type="SAM" id="MobiDB-lite"/>
    </source>
</evidence>
<evidence type="ECO:0000313" key="2">
    <source>
        <dbReference type="EMBL" id="CRK38095.1"/>
    </source>
</evidence>
<feature type="non-terminal residue" evidence="2">
    <location>
        <position position="90"/>
    </location>
</feature>
<evidence type="ECO:0000313" key="3">
    <source>
        <dbReference type="Proteomes" id="UP000044602"/>
    </source>
</evidence>
<accession>A0A0G4MVM8</accession>
<feature type="compositionally biased region" description="Gly residues" evidence="1">
    <location>
        <begin position="45"/>
        <end position="66"/>
    </location>
</feature>
<name>A0A0G4MVM8_VERLO</name>
<dbReference type="Proteomes" id="UP000044602">
    <property type="component" value="Unassembled WGS sequence"/>
</dbReference>
<reference evidence="2 3" key="1">
    <citation type="submission" date="2015-05" db="EMBL/GenBank/DDBJ databases">
        <authorList>
            <person name="Wang D.B."/>
            <person name="Wang M."/>
        </authorList>
    </citation>
    <scope>NUCLEOTIDE SEQUENCE [LARGE SCALE GENOMIC DNA]</scope>
    <source>
        <strain evidence="2">VL1</strain>
    </source>
</reference>
<sequence>GQGAERRAAQGRVRVRADPGQRRRAAGVGLQRRQQPAGAVPVRGVGHGGAGGAGVRGGHRGVGQGRGRARHGLQHGARRVPGAAVDGALD</sequence>
<feature type="compositionally biased region" description="Basic residues" evidence="1">
    <location>
        <begin position="67"/>
        <end position="78"/>
    </location>
</feature>
<feature type="non-terminal residue" evidence="2">
    <location>
        <position position="1"/>
    </location>
</feature>